<feature type="transmembrane region" description="Helical" evidence="1">
    <location>
        <begin position="138"/>
        <end position="158"/>
    </location>
</feature>
<dbReference type="STRING" id="1705562.AMS69_03755"/>
<protein>
    <submittedName>
        <fullName evidence="2">Uncharacterized protein</fullName>
    </submittedName>
</protein>
<keyword evidence="1" id="KW-0472">Membrane</keyword>
<keyword evidence="1" id="KW-0812">Transmembrane</keyword>
<evidence type="ECO:0000256" key="1">
    <source>
        <dbReference type="SAM" id="Phobius"/>
    </source>
</evidence>
<feature type="transmembrane region" description="Helical" evidence="1">
    <location>
        <begin position="78"/>
        <end position="99"/>
    </location>
</feature>
<proteinExistence type="predicted"/>
<keyword evidence="3" id="KW-1185">Reference proteome</keyword>
<reference evidence="2 3" key="1">
    <citation type="submission" date="2015-08" db="EMBL/GenBank/DDBJ databases">
        <title>Genomes of Isolates from Cabo Rojo, PR.</title>
        <authorList>
            <person name="Sanchez-Nieves R.L."/>
            <person name="Montalvo-Rodriguez R."/>
        </authorList>
    </citation>
    <scope>NUCLEOTIDE SEQUENCE [LARGE SCALE GENOMIC DNA]</scope>
    <source>
        <strain evidence="2 3">SL3</strain>
    </source>
</reference>
<evidence type="ECO:0000313" key="3">
    <source>
        <dbReference type="Proteomes" id="UP000037729"/>
    </source>
</evidence>
<evidence type="ECO:0000313" key="2">
    <source>
        <dbReference type="EMBL" id="KOX94985.1"/>
    </source>
</evidence>
<sequence length="160" mass="15503">MTYRTGVVCGGAALAAGVVTLFVAGITAVSTAAALVGAVLLAGGQLIQSGRLIDLASASLFLALLAAALQGATTTTVLVAGGATVLAWTFAHAAIDLYADLGTAPGTPVELTHVAGTTGVVGGSVVVTTLLFQLDVPPLSPLALASVVLGAIALTAALRR</sequence>
<dbReference type="PATRIC" id="fig|1705562.3.peg.1714"/>
<organism evidence="2 3">
    <name type="scientific">Haloarcula rubripromontorii</name>
    <dbReference type="NCBI Taxonomy" id="1705562"/>
    <lineage>
        <taxon>Archaea</taxon>
        <taxon>Methanobacteriati</taxon>
        <taxon>Methanobacteriota</taxon>
        <taxon>Stenosarchaea group</taxon>
        <taxon>Halobacteria</taxon>
        <taxon>Halobacteriales</taxon>
        <taxon>Haloarculaceae</taxon>
        <taxon>Haloarcula</taxon>
    </lineage>
</organism>
<dbReference type="Pfam" id="PF24363">
    <property type="entry name" value="DUF7519"/>
    <property type="match status" value="1"/>
</dbReference>
<dbReference type="EMBL" id="LIUF01000001">
    <property type="protein sequence ID" value="KOX94985.1"/>
    <property type="molecule type" value="Genomic_DNA"/>
</dbReference>
<gene>
    <name evidence="2" type="ORF">AMS69_03755</name>
</gene>
<accession>A0A0M9APD8</accession>
<feature type="transmembrane region" description="Helical" evidence="1">
    <location>
        <begin position="12"/>
        <end position="40"/>
    </location>
</feature>
<dbReference type="RefSeq" id="WP_053966746.1">
    <property type="nucleotide sequence ID" value="NZ_LIUF01000001.1"/>
</dbReference>
<feature type="transmembrane region" description="Helical" evidence="1">
    <location>
        <begin position="52"/>
        <end position="72"/>
    </location>
</feature>
<name>A0A0M9APD8_9EURY</name>
<dbReference type="OrthoDB" id="222651at2157"/>
<comment type="caution">
    <text evidence="2">The sequence shown here is derived from an EMBL/GenBank/DDBJ whole genome shotgun (WGS) entry which is preliminary data.</text>
</comment>
<keyword evidence="1" id="KW-1133">Transmembrane helix</keyword>
<dbReference type="InterPro" id="IPR055941">
    <property type="entry name" value="DUF7519"/>
</dbReference>
<dbReference type="Proteomes" id="UP000037729">
    <property type="component" value="Unassembled WGS sequence"/>
</dbReference>
<dbReference type="AlphaFoldDB" id="A0A0M9APD8"/>